<keyword evidence="2" id="KW-1185">Reference proteome</keyword>
<dbReference type="EMBL" id="JBHLWN010000124">
    <property type="protein sequence ID" value="MFC0216676.1"/>
    <property type="molecule type" value="Genomic_DNA"/>
</dbReference>
<name>A0ABV6DVL0_9BACL</name>
<evidence type="ECO:0000313" key="1">
    <source>
        <dbReference type="EMBL" id="MFC0216676.1"/>
    </source>
</evidence>
<proteinExistence type="predicted"/>
<accession>A0ABV6DVL0</accession>
<organism evidence="1 2">
    <name type="scientific">Paenibacillus chartarius</name>
    <dbReference type="NCBI Taxonomy" id="747481"/>
    <lineage>
        <taxon>Bacteria</taxon>
        <taxon>Bacillati</taxon>
        <taxon>Bacillota</taxon>
        <taxon>Bacilli</taxon>
        <taxon>Bacillales</taxon>
        <taxon>Paenibacillaceae</taxon>
        <taxon>Paenibacillus</taxon>
    </lineage>
</organism>
<gene>
    <name evidence="1" type="ORF">ACFFK0_30205</name>
</gene>
<sequence>MMYGTKLLDTDMDLLAASLSQKEVLVWSLNEHDVYVLVDQGLILKYDADAVIIRSTKYARKTKLHIRDHCEFSVKFKDEE</sequence>
<reference evidence="1 2" key="1">
    <citation type="submission" date="2024-09" db="EMBL/GenBank/DDBJ databases">
        <authorList>
            <person name="Sun Q."/>
            <person name="Mori K."/>
        </authorList>
    </citation>
    <scope>NUCLEOTIDE SEQUENCE [LARGE SCALE GENOMIC DNA]</scope>
    <source>
        <strain evidence="1 2">CCM 7759</strain>
    </source>
</reference>
<dbReference type="RefSeq" id="WP_377475090.1">
    <property type="nucleotide sequence ID" value="NZ_JBHLWN010000124.1"/>
</dbReference>
<comment type="caution">
    <text evidence="1">The sequence shown here is derived from an EMBL/GenBank/DDBJ whole genome shotgun (WGS) entry which is preliminary data.</text>
</comment>
<evidence type="ECO:0000313" key="2">
    <source>
        <dbReference type="Proteomes" id="UP001589776"/>
    </source>
</evidence>
<dbReference type="Proteomes" id="UP001589776">
    <property type="component" value="Unassembled WGS sequence"/>
</dbReference>
<protein>
    <submittedName>
        <fullName evidence="1">Uncharacterized protein</fullName>
    </submittedName>
</protein>